<proteinExistence type="predicted"/>
<dbReference type="Proteomes" id="UP000324222">
    <property type="component" value="Unassembled WGS sequence"/>
</dbReference>
<sequence>MVQEGERTTRVKTGLGSMERGLRMVQSRRHGMKGVTARHKCEKCDVALQEERDVILQQKGEGATIGHVKKG</sequence>
<evidence type="ECO:0000313" key="1">
    <source>
        <dbReference type="EMBL" id="MPC57930.1"/>
    </source>
</evidence>
<dbReference type="EMBL" id="VSRR010015195">
    <property type="protein sequence ID" value="MPC57930.1"/>
    <property type="molecule type" value="Genomic_DNA"/>
</dbReference>
<organism evidence="1 2">
    <name type="scientific">Portunus trituberculatus</name>
    <name type="common">Swimming crab</name>
    <name type="synonym">Neptunus trituberculatus</name>
    <dbReference type="NCBI Taxonomy" id="210409"/>
    <lineage>
        <taxon>Eukaryota</taxon>
        <taxon>Metazoa</taxon>
        <taxon>Ecdysozoa</taxon>
        <taxon>Arthropoda</taxon>
        <taxon>Crustacea</taxon>
        <taxon>Multicrustacea</taxon>
        <taxon>Malacostraca</taxon>
        <taxon>Eumalacostraca</taxon>
        <taxon>Eucarida</taxon>
        <taxon>Decapoda</taxon>
        <taxon>Pleocyemata</taxon>
        <taxon>Brachyura</taxon>
        <taxon>Eubrachyura</taxon>
        <taxon>Portunoidea</taxon>
        <taxon>Portunidae</taxon>
        <taxon>Portuninae</taxon>
        <taxon>Portunus</taxon>
    </lineage>
</organism>
<evidence type="ECO:0000313" key="2">
    <source>
        <dbReference type="Proteomes" id="UP000324222"/>
    </source>
</evidence>
<reference evidence="1 2" key="1">
    <citation type="submission" date="2019-05" db="EMBL/GenBank/DDBJ databases">
        <title>Another draft genome of Portunus trituberculatus and its Hox gene families provides insights of decapod evolution.</title>
        <authorList>
            <person name="Jeong J.-H."/>
            <person name="Song I."/>
            <person name="Kim S."/>
            <person name="Choi T."/>
            <person name="Kim D."/>
            <person name="Ryu S."/>
            <person name="Kim W."/>
        </authorList>
    </citation>
    <scope>NUCLEOTIDE SEQUENCE [LARGE SCALE GENOMIC DNA]</scope>
    <source>
        <tissue evidence="1">Muscle</tissue>
    </source>
</reference>
<keyword evidence="2" id="KW-1185">Reference proteome</keyword>
<dbReference type="AlphaFoldDB" id="A0A5B7GCA3"/>
<comment type="caution">
    <text evidence="1">The sequence shown here is derived from an EMBL/GenBank/DDBJ whole genome shotgun (WGS) entry which is preliminary data.</text>
</comment>
<accession>A0A5B7GCA3</accession>
<protein>
    <submittedName>
        <fullName evidence="1">Uncharacterized protein</fullName>
    </submittedName>
</protein>
<name>A0A5B7GCA3_PORTR</name>
<gene>
    <name evidence="1" type="ORF">E2C01_051922</name>
</gene>